<gene>
    <name evidence="1" type="ORF">Godav_015172</name>
</gene>
<name>A0A7J8RM97_GOSDV</name>
<dbReference type="EMBL" id="JABFAC010000006">
    <property type="protein sequence ID" value="MBA0614969.1"/>
    <property type="molecule type" value="Genomic_DNA"/>
</dbReference>
<keyword evidence="2" id="KW-1185">Reference proteome</keyword>
<organism evidence="1 2">
    <name type="scientific">Gossypium davidsonii</name>
    <name type="common">Davidson's cotton</name>
    <name type="synonym">Gossypium klotzschianum subsp. davidsonii</name>
    <dbReference type="NCBI Taxonomy" id="34287"/>
    <lineage>
        <taxon>Eukaryota</taxon>
        <taxon>Viridiplantae</taxon>
        <taxon>Streptophyta</taxon>
        <taxon>Embryophyta</taxon>
        <taxon>Tracheophyta</taxon>
        <taxon>Spermatophyta</taxon>
        <taxon>Magnoliopsida</taxon>
        <taxon>eudicotyledons</taxon>
        <taxon>Gunneridae</taxon>
        <taxon>Pentapetalae</taxon>
        <taxon>rosids</taxon>
        <taxon>malvids</taxon>
        <taxon>Malvales</taxon>
        <taxon>Malvaceae</taxon>
        <taxon>Malvoideae</taxon>
        <taxon>Gossypium</taxon>
    </lineage>
</organism>
<sequence length="260" mass="28353">DGSGITGFTIISGKVFVYQSLLGKVPEKFEGGWISMNWLKDNFNELPKDLEDRTDELGVCRIVYVILGDVLGHATKCGINRWLSAPTAIVGVVATTVSTSQGDRPIYVPVSNENHGPSYVGLPEYLKDIRLLLDQCSKASVSQSADVRCKGIVGSVRNGGNARNKSGIAVFWVKTTNFVAIARPEGAAQCGHAEEGQHRLVGAAQRAHRGMGSRGVGKFGRRGHEDRFNILGGDAIARRGRHLLRQKMCRLWLRNIRVTS</sequence>
<reference evidence="1 2" key="1">
    <citation type="journal article" date="2019" name="Genome Biol. Evol.">
        <title>Insights into the evolution of the New World diploid cottons (Gossypium, subgenus Houzingenia) based on genome sequencing.</title>
        <authorList>
            <person name="Grover C.E."/>
            <person name="Arick M.A. 2nd"/>
            <person name="Thrash A."/>
            <person name="Conover J.L."/>
            <person name="Sanders W.S."/>
            <person name="Peterson D.G."/>
            <person name="Frelichowski J.E."/>
            <person name="Scheffler J.A."/>
            <person name="Scheffler B.E."/>
            <person name="Wendel J.F."/>
        </authorList>
    </citation>
    <scope>NUCLEOTIDE SEQUENCE [LARGE SCALE GENOMIC DNA]</scope>
    <source>
        <strain evidence="1">27</strain>
        <tissue evidence="1">Leaf</tissue>
    </source>
</reference>
<feature type="non-terminal residue" evidence="1">
    <location>
        <position position="260"/>
    </location>
</feature>
<dbReference type="AlphaFoldDB" id="A0A7J8RM97"/>
<feature type="non-terminal residue" evidence="1">
    <location>
        <position position="1"/>
    </location>
</feature>
<proteinExistence type="predicted"/>
<evidence type="ECO:0000313" key="2">
    <source>
        <dbReference type="Proteomes" id="UP000593561"/>
    </source>
</evidence>
<protein>
    <submittedName>
        <fullName evidence="1">Uncharacterized protein</fullName>
    </submittedName>
</protein>
<dbReference type="Proteomes" id="UP000593561">
    <property type="component" value="Unassembled WGS sequence"/>
</dbReference>
<evidence type="ECO:0000313" key="1">
    <source>
        <dbReference type="EMBL" id="MBA0614969.1"/>
    </source>
</evidence>
<comment type="caution">
    <text evidence="1">The sequence shown here is derived from an EMBL/GenBank/DDBJ whole genome shotgun (WGS) entry which is preliminary data.</text>
</comment>
<accession>A0A7J8RM97</accession>